<evidence type="ECO:0000313" key="2">
    <source>
        <dbReference type="Proteomes" id="UP000466442"/>
    </source>
</evidence>
<dbReference type="AlphaFoldDB" id="A0A6A4JSD4"/>
<protein>
    <submittedName>
        <fullName evidence="1">Uncharacterized protein</fullName>
    </submittedName>
</protein>
<reference evidence="1" key="1">
    <citation type="journal article" date="2021" name="Mol. Ecol. Resour.">
        <title>Apolygus lucorum genome provides insights into omnivorousness and mesophyll feeding.</title>
        <authorList>
            <person name="Liu Y."/>
            <person name="Liu H."/>
            <person name="Wang H."/>
            <person name="Huang T."/>
            <person name="Liu B."/>
            <person name="Yang B."/>
            <person name="Yin L."/>
            <person name="Li B."/>
            <person name="Zhang Y."/>
            <person name="Zhang S."/>
            <person name="Jiang F."/>
            <person name="Zhang X."/>
            <person name="Ren Y."/>
            <person name="Wang B."/>
            <person name="Wang S."/>
            <person name="Lu Y."/>
            <person name="Wu K."/>
            <person name="Fan W."/>
            <person name="Wang G."/>
        </authorList>
    </citation>
    <scope>NUCLEOTIDE SEQUENCE</scope>
    <source>
        <strain evidence="1">12Hb</strain>
    </source>
</reference>
<comment type="caution">
    <text evidence="1">The sequence shown here is derived from an EMBL/GenBank/DDBJ whole genome shotgun (WGS) entry which is preliminary data.</text>
</comment>
<organism evidence="1 2">
    <name type="scientific">Apolygus lucorum</name>
    <name type="common">Small green plant bug</name>
    <name type="synonym">Lygocoris lucorum</name>
    <dbReference type="NCBI Taxonomy" id="248454"/>
    <lineage>
        <taxon>Eukaryota</taxon>
        <taxon>Metazoa</taxon>
        <taxon>Ecdysozoa</taxon>
        <taxon>Arthropoda</taxon>
        <taxon>Hexapoda</taxon>
        <taxon>Insecta</taxon>
        <taxon>Pterygota</taxon>
        <taxon>Neoptera</taxon>
        <taxon>Paraneoptera</taxon>
        <taxon>Hemiptera</taxon>
        <taxon>Heteroptera</taxon>
        <taxon>Panheteroptera</taxon>
        <taxon>Cimicomorpha</taxon>
        <taxon>Miridae</taxon>
        <taxon>Mirini</taxon>
        <taxon>Apolygus</taxon>
    </lineage>
</organism>
<dbReference type="EMBL" id="WIXP02000011">
    <property type="protein sequence ID" value="KAF6202587.1"/>
    <property type="molecule type" value="Genomic_DNA"/>
</dbReference>
<evidence type="ECO:0000313" key="1">
    <source>
        <dbReference type="EMBL" id="KAF6202587.1"/>
    </source>
</evidence>
<accession>A0A6A4JSD4</accession>
<gene>
    <name evidence="1" type="ORF">GE061_002985</name>
</gene>
<dbReference type="Proteomes" id="UP000466442">
    <property type="component" value="Unassembled WGS sequence"/>
</dbReference>
<name>A0A6A4JSD4_APOLU</name>
<keyword evidence="2" id="KW-1185">Reference proteome</keyword>
<proteinExistence type="predicted"/>
<sequence>MRSLIFVVLLGCFLAAVRSFALFYKLNGDPRFCYKSKAVCEYDGDCVHFCKIKTERKLKVAECNRRLCSCCNKQRSLLSKMWHSIA</sequence>